<feature type="binding site" evidence="5">
    <location>
        <position position="99"/>
    </location>
    <ligand>
        <name>ATP</name>
        <dbReference type="ChEBI" id="CHEBI:30616"/>
    </ligand>
</feature>
<proteinExistence type="predicted"/>
<dbReference type="PROSITE" id="PS00108">
    <property type="entry name" value="PROTEIN_KINASE_ST"/>
    <property type="match status" value="1"/>
</dbReference>
<dbReference type="PANTHER" id="PTHR43289:SF6">
    <property type="entry name" value="SERINE_THREONINE-PROTEIN KINASE NEKL-3"/>
    <property type="match status" value="1"/>
</dbReference>
<dbReference type="Gene3D" id="3.30.200.20">
    <property type="entry name" value="Phosphorylase Kinase, domain 1"/>
    <property type="match status" value="1"/>
</dbReference>
<evidence type="ECO:0000256" key="5">
    <source>
        <dbReference type="PROSITE-ProRule" id="PRU10141"/>
    </source>
</evidence>
<accession>A0A518G2M7</accession>
<dbReference type="SUPFAM" id="SSF56112">
    <property type="entry name" value="Protein kinase-like (PK-like)"/>
    <property type="match status" value="1"/>
</dbReference>
<feature type="domain" description="Protein kinase" evidence="6">
    <location>
        <begin position="70"/>
        <end position="326"/>
    </location>
</feature>
<evidence type="ECO:0000259" key="6">
    <source>
        <dbReference type="PROSITE" id="PS50011"/>
    </source>
</evidence>
<dbReference type="InterPro" id="IPR049052">
    <property type="entry name" value="nSTAND1"/>
</dbReference>
<dbReference type="InterPro" id="IPR008271">
    <property type="entry name" value="Ser/Thr_kinase_AS"/>
</dbReference>
<dbReference type="InterPro" id="IPR000719">
    <property type="entry name" value="Prot_kinase_dom"/>
</dbReference>
<dbReference type="Gene3D" id="1.10.510.10">
    <property type="entry name" value="Transferase(Phosphotransferase) domain 1"/>
    <property type="match status" value="1"/>
</dbReference>
<dbReference type="SMART" id="SM00220">
    <property type="entry name" value="S_TKc"/>
    <property type="match status" value="1"/>
</dbReference>
<keyword evidence="8" id="KW-1185">Reference proteome</keyword>
<dbReference type="SUPFAM" id="SSF52540">
    <property type="entry name" value="P-loop containing nucleoside triphosphate hydrolases"/>
    <property type="match status" value="1"/>
</dbReference>
<dbReference type="InterPro" id="IPR027417">
    <property type="entry name" value="P-loop_NTPase"/>
</dbReference>
<protein>
    <submittedName>
        <fullName evidence="7">Serine/threonine-protein kinase PrkC</fullName>
        <ecNumber evidence="7">2.7.11.1</ecNumber>
    </submittedName>
</protein>
<reference evidence="7 8" key="1">
    <citation type="submission" date="2019-02" db="EMBL/GenBank/DDBJ databases">
        <title>Deep-cultivation of Planctomycetes and their phenomic and genomic characterization uncovers novel biology.</title>
        <authorList>
            <person name="Wiegand S."/>
            <person name="Jogler M."/>
            <person name="Boedeker C."/>
            <person name="Pinto D."/>
            <person name="Vollmers J."/>
            <person name="Rivas-Marin E."/>
            <person name="Kohn T."/>
            <person name="Peeters S.H."/>
            <person name="Heuer A."/>
            <person name="Rast P."/>
            <person name="Oberbeckmann S."/>
            <person name="Bunk B."/>
            <person name="Jeske O."/>
            <person name="Meyerdierks A."/>
            <person name="Storesund J.E."/>
            <person name="Kallscheuer N."/>
            <person name="Luecker S."/>
            <person name="Lage O.M."/>
            <person name="Pohl T."/>
            <person name="Merkel B.J."/>
            <person name="Hornburger P."/>
            <person name="Mueller R.-W."/>
            <person name="Bruemmer F."/>
            <person name="Labrenz M."/>
            <person name="Spormann A.M."/>
            <person name="Op den Camp H."/>
            <person name="Overmann J."/>
            <person name="Amann R."/>
            <person name="Jetten M.S.M."/>
            <person name="Mascher T."/>
            <person name="Medema M.H."/>
            <person name="Devos D.P."/>
            <person name="Kaster A.-K."/>
            <person name="Ovreas L."/>
            <person name="Rohde M."/>
            <person name="Galperin M.Y."/>
            <person name="Jogler C."/>
        </authorList>
    </citation>
    <scope>NUCLEOTIDE SEQUENCE [LARGE SCALE GENOMIC DNA]</scope>
    <source>
        <strain evidence="7 8">Q31a</strain>
    </source>
</reference>
<dbReference type="CDD" id="cd14014">
    <property type="entry name" value="STKc_PknB_like"/>
    <property type="match status" value="1"/>
</dbReference>
<evidence type="ECO:0000256" key="1">
    <source>
        <dbReference type="ARBA" id="ARBA00022679"/>
    </source>
</evidence>
<keyword evidence="2 5" id="KW-0547">Nucleotide-binding</keyword>
<evidence type="ECO:0000313" key="7">
    <source>
        <dbReference type="EMBL" id="QDV22799.1"/>
    </source>
</evidence>
<dbReference type="Pfam" id="PF00069">
    <property type="entry name" value="Pkinase"/>
    <property type="match status" value="1"/>
</dbReference>
<organism evidence="7 8">
    <name type="scientific">Aureliella helgolandensis</name>
    <dbReference type="NCBI Taxonomy" id="2527968"/>
    <lineage>
        <taxon>Bacteria</taxon>
        <taxon>Pseudomonadati</taxon>
        <taxon>Planctomycetota</taxon>
        <taxon>Planctomycetia</taxon>
        <taxon>Pirellulales</taxon>
        <taxon>Pirellulaceae</taxon>
        <taxon>Aureliella</taxon>
    </lineage>
</organism>
<dbReference type="GO" id="GO:0004674">
    <property type="term" value="F:protein serine/threonine kinase activity"/>
    <property type="evidence" value="ECO:0007669"/>
    <property type="project" value="UniProtKB-EC"/>
</dbReference>
<dbReference type="EMBL" id="CP036298">
    <property type="protein sequence ID" value="QDV22799.1"/>
    <property type="molecule type" value="Genomic_DNA"/>
</dbReference>
<evidence type="ECO:0000256" key="2">
    <source>
        <dbReference type="ARBA" id="ARBA00022741"/>
    </source>
</evidence>
<dbReference type="Proteomes" id="UP000318017">
    <property type="component" value="Chromosome"/>
</dbReference>
<keyword evidence="4 5" id="KW-0067">ATP-binding</keyword>
<dbReference type="GO" id="GO:0005524">
    <property type="term" value="F:ATP binding"/>
    <property type="evidence" value="ECO:0007669"/>
    <property type="project" value="UniProtKB-UniRule"/>
</dbReference>
<dbReference type="RefSeq" id="WP_145074900.1">
    <property type="nucleotide sequence ID" value="NZ_CP036298.1"/>
</dbReference>
<name>A0A518G2M7_9BACT</name>
<dbReference type="PROSITE" id="PS00107">
    <property type="entry name" value="PROTEIN_KINASE_ATP"/>
    <property type="match status" value="1"/>
</dbReference>
<dbReference type="PANTHER" id="PTHR43289">
    <property type="entry name" value="MITOGEN-ACTIVATED PROTEIN KINASE KINASE KINASE 20-RELATED"/>
    <property type="match status" value="1"/>
</dbReference>
<dbReference type="PROSITE" id="PS50011">
    <property type="entry name" value="PROTEIN_KINASE_DOM"/>
    <property type="match status" value="1"/>
</dbReference>
<evidence type="ECO:0000256" key="4">
    <source>
        <dbReference type="ARBA" id="ARBA00022840"/>
    </source>
</evidence>
<dbReference type="OrthoDB" id="9801841at2"/>
<dbReference type="InterPro" id="IPR011009">
    <property type="entry name" value="Kinase-like_dom_sf"/>
</dbReference>
<evidence type="ECO:0000256" key="3">
    <source>
        <dbReference type="ARBA" id="ARBA00022777"/>
    </source>
</evidence>
<sequence>MTPRKSKRDKLRQLGPQSSLHLGLDSFLNSQSGKGESLFGAPTFLEPGSRSAGVPLLEPLPAGTMFSKRYRVLRCLGRGGFSDVYLAVDLELDRRVAVKRSLNLEVNIDSALNEAKLVASLDHPSIVRVFDVVHDPHFGVLIVMQYVTGPTLRLAMNRERLSVRRSVEIAKRLAMAADHAHSKRIVHRDIKPANVLFDNYDNPLLSDFGLAWKPTWEKLASTVSGTLRYMSPEQMRGEIHRIDARSDVFSLGILLYEMLTDRLPFDGNSRSEVAKATISEEPVALRSLNPDVSIELDRICRRAMRKSVKDRYASMQEFADALQGVLDGGDLATDATAKPPPRVHASLGSRIVDTTSYVRDLLAPRGIEPFGRADAEGYLELAPGPRHPSGLPEAILHWKDWIESKDPTEQFRLAVLYGPPGSGKTSFMQAGVLPNLSPEIGVVTVDCRSGNLAKRIVQAVVEHFQLPSSDESLTELLMRLRVQIESESSPLKIVIVLDHFEIWAQRASASQYQLVAAAFRQCDGTRLKIILVASDEHWRTVTKLTELVEVTLLEGKNSFAMELLGPSQAKKILESMGRFYGTLPSDAESYESKDSFSYFDDELDRIVAVLGRGRGAQILPTQLTMFAQMASIHQWNPSILEQAGGLTGLYVAHFEDFFESNTAPPRRAHAMPAAIDILTQLLPSEEQSVRDTQLSASEIQQHMGRQCSVAEIEVVCSLLVDELKVVVELETSDAFPEGLAFDSLARVDTRKYRIGHDLQVPPIRMWTEQATQITATGRSVARFRELARMWERRPDERFLPSLGEYLAIRRGAKVLNLTEPQARYLAATNAYFLRRGILASGLLCVLGLIFGLAWFQHRVAVETKLLMINSKLDGLISSDVGEVPRLLDELETLPDRRRVLEIANRWMQVDGKRTKTRCTLLVSRLDPKQLNSLYAKIADIEPALGAEVVELAERHPESKQYLLQRISQQSDPVALARAAITLGATGDQQALTSLLAADKGLGLVNLLLDEATRWRAPPSMWLELVANSTGLMRYHALVALGSYPDAVLAQLPGIESFLLGELGSQTSSLHSISRWLCERLEIDTGAVTAPPHAQWEITPSGMELIRIPLHELEPRRSGVVIRGRAAGDASQVAQRHVWITSKAISSELMDRFYRQSLGEPALDVSGHLGGLTRGFPAVAVENDDIAGLCNWLSELDGLEPVYTFADSVTTDSKNVGEQKRARTFTAEASRTGYRLATVEELANAHLITSPAAYGTEFVANMFRAVQGSGREQFPNVSWQAPSNLPNRLGVFCNDNSGWILAGNDHFSQVFGFGTEGNFVEIDVGKLDSVFVQHRIFLSRPE</sequence>
<keyword evidence="3 7" id="KW-0418">Kinase</keyword>
<keyword evidence="1 7" id="KW-0808">Transferase</keyword>
<dbReference type="KEGG" id="ahel:Q31a_10900"/>
<evidence type="ECO:0000313" key="8">
    <source>
        <dbReference type="Proteomes" id="UP000318017"/>
    </source>
</evidence>
<dbReference type="Pfam" id="PF20703">
    <property type="entry name" value="nSTAND1"/>
    <property type="match status" value="1"/>
</dbReference>
<dbReference type="EC" id="2.7.11.1" evidence="7"/>
<gene>
    <name evidence="7" type="primary">prkC_7</name>
    <name evidence="7" type="ORF">Q31a_10900</name>
</gene>
<dbReference type="InterPro" id="IPR017441">
    <property type="entry name" value="Protein_kinase_ATP_BS"/>
</dbReference>
<dbReference type="Gene3D" id="3.40.50.300">
    <property type="entry name" value="P-loop containing nucleotide triphosphate hydrolases"/>
    <property type="match status" value="1"/>
</dbReference>